<dbReference type="InterPro" id="IPR018713">
    <property type="entry name" value="MPAB/Lcp_cat_dom"/>
</dbReference>
<organism evidence="3 4">
    <name type="scientific">Aspergillus nomiae NRRL (strain ATCC 15546 / NRRL 13137 / CBS 260.88 / M93)</name>
    <dbReference type="NCBI Taxonomy" id="1509407"/>
    <lineage>
        <taxon>Eukaryota</taxon>
        <taxon>Fungi</taxon>
        <taxon>Dikarya</taxon>
        <taxon>Ascomycota</taxon>
        <taxon>Pezizomycotina</taxon>
        <taxon>Eurotiomycetes</taxon>
        <taxon>Eurotiomycetidae</taxon>
        <taxon>Eurotiales</taxon>
        <taxon>Aspergillaceae</taxon>
        <taxon>Aspergillus</taxon>
        <taxon>Aspergillus subgen. Circumdati</taxon>
    </lineage>
</organism>
<dbReference type="OrthoDB" id="5131368at2759"/>
<feature type="domain" description="ER-bound oxygenase mpaB/mpaB'/Rubber oxygenase catalytic" evidence="2">
    <location>
        <begin position="58"/>
        <end position="264"/>
    </location>
</feature>
<name>A0A0L1JBZ3_ASPN3</name>
<dbReference type="Proteomes" id="UP000037505">
    <property type="component" value="Unassembled WGS sequence"/>
</dbReference>
<dbReference type="STRING" id="1509407.A0A0L1JBZ3"/>
<reference evidence="3 4" key="1">
    <citation type="submission" date="2014-06" db="EMBL/GenBank/DDBJ databases">
        <title>The Genome of the Aflatoxigenic Filamentous Fungus Aspergillus nomius.</title>
        <authorList>
            <person name="Moore M.G."/>
            <person name="Shannon B.M."/>
            <person name="Brian M.M."/>
        </authorList>
    </citation>
    <scope>NUCLEOTIDE SEQUENCE [LARGE SCALE GENOMIC DNA]</scope>
    <source>
        <strain evidence="3 4">NRRL 13137</strain>
    </source>
</reference>
<evidence type="ECO:0000313" key="4">
    <source>
        <dbReference type="Proteomes" id="UP000037505"/>
    </source>
</evidence>
<dbReference type="GO" id="GO:0016491">
    <property type="term" value="F:oxidoreductase activity"/>
    <property type="evidence" value="ECO:0007669"/>
    <property type="project" value="InterPro"/>
</dbReference>
<comment type="caution">
    <text evidence="3">The sequence shown here is derived from an EMBL/GenBank/DDBJ whole genome shotgun (WGS) entry which is preliminary data.</text>
</comment>
<feature type="region of interest" description="Disordered" evidence="1">
    <location>
        <begin position="1"/>
        <end position="33"/>
    </location>
</feature>
<keyword evidence="4" id="KW-1185">Reference proteome</keyword>
<proteinExistence type="predicted"/>
<sequence length="305" mass="35133">MEQKAKLSVTTSDSDESKRDDTPEPWQSSISEKHTLNMVPDDSLLDSLQGTENVQKIVREGVLLATGAAAILLQVAMPGVAKGVDNHSSFAYRPLHRLRTTLTFVYCMAFGTKDEKRAIISLVNRAHAEVNGPGYSADDPELQMWVAATLYASGIFMYEEVYGAMEPRKADLIYREYSVLARSLRVPLEIWPKDRKAFWRYWDKTVANLEVTDHARNIAQDLLYNKELFLPLRMGLPFVRLMTAQMLPQRLRMEYGMSDGRLRRSIYKSVILGAKIAYPIIPRFIRTIPMKYYMRDMRRRLRRMA</sequence>
<dbReference type="EMBL" id="JNOM01000035">
    <property type="protein sequence ID" value="KNG89252.1"/>
    <property type="molecule type" value="Genomic_DNA"/>
</dbReference>
<accession>A0A0L1JBZ3</accession>
<dbReference type="PANTHER" id="PTHR36151">
    <property type="entry name" value="BLR2777 PROTEIN"/>
    <property type="match status" value="1"/>
</dbReference>
<dbReference type="GeneID" id="26803968"/>
<evidence type="ECO:0000259" key="2">
    <source>
        <dbReference type="Pfam" id="PF09995"/>
    </source>
</evidence>
<gene>
    <name evidence="3" type="ORF">ANOM_002164</name>
</gene>
<dbReference type="PANTHER" id="PTHR36151:SF3">
    <property type="entry name" value="ER-BOUND OXYGENASE MPAB_MPAB'_RUBBER OXYGENASE CATALYTIC DOMAIN-CONTAINING PROTEIN"/>
    <property type="match status" value="1"/>
</dbReference>
<dbReference type="RefSeq" id="XP_015410175.1">
    <property type="nucleotide sequence ID" value="XM_015547421.1"/>
</dbReference>
<evidence type="ECO:0000256" key="1">
    <source>
        <dbReference type="SAM" id="MobiDB-lite"/>
    </source>
</evidence>
<evidence type="ECO:0000313" key="3">
    <source>
        <dbReference type="EMBL" id="KNG89252.1"/>
    </source>
</evidence>
<dbReference type="AlphaFoldDB" id="A0A0L1JBZ3"/>
<protein>
    <recommendedName>
        <fullName evidence="2">ER-bound oxygenase mpaB/mpaB'/Rubber oxygenase catalytic domain-containing protein</fullName>
    </recommendedName>
</protein>
<dbReference type="Pfam" id="PF09995">
    <property type="entry name" value="MPAB_Lcp_cat"/>
    <property type="match status" value="1"/>
</dbReference>